<keyword evidence="3 4" id="KW-0472">Membrane</keyword>
<protein>
    <submittedName>
        <fullName evidence="6">MFS transporter</fullName>
    </submittedName>
</protein>
<feature type="transmembrane region" description="Helical" evidence="4">
    <location>
        <begin position="220"/>
        <end position="242"/>
    </location>
</feature>
<feature type="transmembrane region" description="Helical" evidence="4">
    <location>
        <begin position="345"/>
        <end position="367"/>
    </location>
</feature>
<dbReference type="PANTHER" id="PTHR11360:SF308">
    <property type="entry name" value="BLL3089 PROTEIN"/>
    <property type="match status" value="1"/>
</dbReference>
<feature type="transmembrane region" description="Helical" evidence="4">
    <location>
        <begin position="285"/>
        <end position="302"/>
    </location>
</feature>
<feature type="transmembrane region" description="Helical" evidence="4">
    <location>
        <begin position="168"/>
        <end position="188"/>
    </location>
</feature>
<feature type="transmembrane region" description="Helical" evidence="4">
    <location>
        <begin position="308"/>
        <end position="333"/>
    </location>
</feature>
<feature type="transmembrane region" description="Helical" evidence="4">
    <location>
        <begin position="379"/>
        <end position="397"/>
    </location>
</feature>
<feature type="transmembrane region" description="Helical" evidence="4">
    <location>
        <begin position="82"/>
        <end position="111"/>
    </location>
</feature>
<reference evidence="6 7" key="1">
    <citation type="submission" date="2024-09" db="EMBL/GenBank/DDBJ databases">
        <authorList>
            <person name="Sun Q."/>
            <person name="Mori K."/>
        </authorList>
    </citation>
    <scope>NUCLEOTIDE SEQUENCE [LARGE SCALE GENOMIC DNA]</scope>
    <source>
        <strain evidence="6 7">CECT 8726</strain>
    </source>
</reference>
<dbReference type="Proteomes" id="UP001589683">
    <property type="component" value="Unassembled WGS sequence"/>
</dbReference>
<feature type="transmembrane region" description="Helical" evidence="4">
    <location>
        <begin position="12"/>
        <end position="36"/>
    </location>
</feature>
<sequence>MSFLGFLRSNVRWLSAGVLLTLVSSFGQTFFISVFAGEIRQEFGLSHGAWGGIYSLGTATSAIVMIWAGALTDKFRVRSLGAFVMVGLALACLSMALAPAAWALPVVIFLLRFTGQGMNSHIASVAMARWYVATRGRALAIASMGYAIGEAALPLVFVSLMTLFYWKFLWVVCASLALACIPALLFLLNEERTPQSVADESPSAGMNGLHWQRFSVLRHWLFWAVIPSLMAPSAFITAHFFHQVHLAEVKGWPHAALVALFPVYTIVGVLSTLVFGWLIDRFGTARLMPVYQIPLAAGFVLFSDAESYFAAGLAMGVMAITVGGQATLAVAFWAEFYGTKHLGAIKALAMAALVFGSAIGPGVTGFLIDRGLNFEDQMIGIAVIIIAASGLVAVSVNRARRMLTVTL</sequence>
<dbReference type="RefSeq" id="WP_213889687.1">
    <property type="nucleotide sequence ID" value="NZ_JAGFNU010000007.1"/>
</dbReference>
<gene>
    <name evidence="6" type="ORF">ACFFUT_18505</name>
</gene>
<name>A0ABV5JK06_9RHOB</name>
<dbReference type="InterPro" id="IPR011701">
    <property type="entry name" value="MFS"/>
</dbReference>
<accession>A0ABV5JK06</accession>
<dbReference type="InterPro" id="IPR050327">
    <property type="entry name" value="Proton-linked_MCT"/>
</dbReference>
<keyword evidence="7" id="KW-1185">Reference proteome</keyword>
<feature type="domain" description="Major facilitator superfamily (MFS) profile" evidence="5">
    <location>
        <begin position="13"/>
        <end position="400"/>
    </location>
</feature>
<comment type="caution">
    <text evidence="6">The sequence shown here is derived from an EMBL/GenBank/DDBJ whole genome shotgun (WGS) entry which is preliminary data.</text>
</comment>
<feature type="transmembrane region" description="Helical" evidence="4">
    <location>
        <begin position="254"/>
        <end position="278"/>
    </location>
</feature>
<keyword evidence="1 4" id="KW-0812">Transmembrane</keyword>
<dbReference type="SUPFAM" id="SSF103473">
    <property type="entry name" value="MFS general substrate transporter"/>
    <property type="match status" value="1"/>
</dbReference>
<dbReference type="Pfam" id="PF07690">
    <property type="entry name" value="MFS_1"/>
    <property type="match status" value="1"/>
</dbReference>
<dbReference type="PANTHER" id="PTHR11360">
    <property type="entry name" value="MONOCARBOXYLATE TRANSPORTER"/>
    <property type="match status" value="1"/>
</dbReference>
<keyword evidence="2 4" id="KW-1133">Transmembrane helix</keyword>
<evidence type="ECO:0000313" key="6">
    <source>
        <dbReference type="EMBL" id="MFB9233790.1"/>
    </source>
</evidence>
<evidence type="ECO:0000256" key="1">
    <source>
        <dbReference type="ARBA" id="ARBA00022692"/>
    </source>
</evidence>
<dbReference type="EMBL" id="JBHMEA010000051">
    <property type="protein sequence ID" value="MFB9233790.1"/>
    <property type="molecule type" value="Genomic_DNA"/>
</dbReference>
<dbReference type="PROSITE" id="PS50850">
    <property type="entry name" value="MFS"/>
    <property type="match status" value="1"/>
</dbReference>
<evidence type="ECO:0000256" key="2">
    <source>
        <dbReference type="ARBA" id="ARBA00022989"/>
    </source>
</evidence>
<evidence type="ECO:0000256" key="3">
    <source>
        <dbReference type="ARBA" id="ARBA00023136"/>
    </source>
</evidence>
<organism evidence="6 7">
    <name type="scientific">Pseudohalocynthiibacter aestuariivivens</name>
    <dbReference type="NCBI Taxonomy" id="1591409"/>
    <lineage>
        <taxon>Bacteria</taxon>
        <taxon>Pseudomonadati</taxon>
        <taxon>Pseudomonadota</taxon>
        <taxon>Alphaproteobacteria</taxon>
        <taxon>Rhodobacterales</taxon>
        <taxon>Paracoccaceae</taxon>
        <taxon>Pseudohalocynthiibacter</taxon>
    </lineage>
</organism>
<evidence type="ECO:0000313" key="7">
    <source>
        <dbReference type="Proteomes" id="UP001589683"/>
    </source>
</evidence>
<dbReference type="InterPro" id="IPR036259">
    <property type="entry name" value="MFS_trans_sf"/>
</dbReference>
<dbReference type="Gene3D" id="1.20.1250.20">
    <property type="entry name" value="MFS general substrate transporter like domains"/>
    <property type="match status" value="2"/>
</dbReference>
<dbReference type="InterPro" id="IPR020846">
    <property type="entry name" value="MFS_dom"/>
</dbReference>
<proteinExistence type="predicted"/>
<feature type="transmembrane region" description="Helical" evidence="4">
    <location>
        <begin position="138"/>
        <end position="162"/>
    </location>
</feature>
<feature type="transmembrane region" description="Helical" evidence="4">
    <location>
        <begin position="48"/>
        <end position="70"/>
    </location>
</feature>
<evidence type="ECO:0000259" key="5">
    <source>
        <dbReference type="PROSITE" id="PS50850"/>
    </source>
</evidence>
<evidence type="ECO:0000256" key="4">
    <source>
        <dbReference type="SAM" id="Phobius"/>
    </source>
</evidence>